<proteinExistence type="predicted"/>
<keyword evidence="2" id="KW-1133">Transmembrane helix</keyword>
<dbReference type="PANTHER" id="PTHR35788">
    <property type="entry name" value="EXPORTED PROTEIN-RELATED"/>
    <property type="match status" value="1"/>
</dbReference>
<organism evidence="5 6">
    <name type="scientific">Brevibacillus agri</name>
    <dbReference type="NCBI Taxonomy" id="51101"/>
    <lineage>
        <taxon>Bacteria</taxon>
        <taxon>Bacillati</taxon>
        <taxon>Bacillota</taxon>
        <taxon>Bacilli</taxon>
        <taxon>Bacillales</taxon>
        <taxon>Paenibacillaceae</taxon>
        <taxon>Brevibacillus</taxon>
    </lineage>
</organism>
<name>A0A3M8AUN2_9BACL</name>
<comment type="caution">
    <text evidence="5">The sequence shown here is derived from an EMBL/GenBank/DDBJ whole genome shotgun (WGS) entry which is preliminary data.</text>
</comment>
<evidence type="ECO:0000256" key="1">
    <source>
        <dbReference type="SAM" id="MobiDB-lite"/>
    </source>
</evidence>
<evidence type="ECO:0000259" key="3">
    <source>
        <dbReference type="Pfam" id="PF12229"/>
    </source>
</evidence>
<dbReference type="EMBL" id="BJOD01000016">
    <property type="protein sequence ID" value="GED25777.1"/>
    <property type="molecule type" value="Genomic_DNA"/>
</dbReference>
<dbReference type="AlphaFoldDB" id="A0A3M8AUN2"/>
<reference evidence="5 6" key="1">
    <citation type="submission" date="2018-10" db="EMBL/GenBank/DDBJ databases">
        <title>Phylogenomics of Brevibacillus.</title>
        <authorList>
            <person name="Dunlap C."/>
        </authorList>
    </citation>
    <scope>NUCLEOTIDE SEQUENCE [LARGE SCALE GENOMIC DNA]</scope>
    <source>
        <strain evidence="5 6">NRRL NRS 1219</strain>
    </source>
</reference>
<sequence length="527" mass="57307">MYATQISPRRRYSFSWFFAIFFVQLILIPALSLFSMIEWGGATFGEKIFQEEIRIASLPVGGQTYEEARQKLLEAVQASRNTEIRFVLDGQAYPIDKSKLQLSFDVEATLQEAYARSREKTGFFSRLWGDSAPVNVPIKIAFDRAEMSRQLDAIGQQIERPAVSATGAVSGNTISIVPEVVGYRINLEQSLSAFEQVISSNLADWSGELRLAVQEDVPQIRTADLESIKNMLAEQSLPMAVSGSSGLANLQQLVSRLNGTVVLPGETFSFLKATGPYTQENGYVLQPILADEQVVPDQLGGAATQAATALYQTILQNRLTVIERHAAQRPVSYTSAGLEARVDGEELDLRFSNQTEKPLFIHAALQSNQVRVALFGAKQDVPVATLVTEKGATVLPNTIVRVDQTLGPNEEFIERKGSEGFTVAVYQSWQENGIFRKQKVSEDYYKPLHNVVAVGPVYEKDKKARATTVPGAQQEGDAAPAETADDGGGTPAAAPPPDIPMPSAPSTDANSGSTGGTEVVNGIIYQN</sequence>
<protein>
    <submittedName>
        <fullName evidence="4">Exported protein</fullName>
    </submittedName>
</protein>
<gene>
    <name evidence="4" type="ORF">BAG01nite_18790</name>
    <name evidence="5" type="ORF">EB820_12565</name>
</gene>
<accession>A0A3M8AUN2</accession>
<feature type="transmembrane region" description="Helical" evidence="2">
    <location>
        <begin position="12"/>
        <end position="37"/>
    </location>
</feature>
<keyword evidence="2" id="KW-0812">Transmembrane</keyword>
<dbReference type="InterPro" id="IPR052913">
    <property type="entry name" value="Glycopeptide_resist_protein"/>
</dbReference>
<dbReference type="Proteomes" id="UP000276178">
    <property type="component" value="Unassembled WGS sequence"/>
</dbReference>
<dbReference type="RefSeq" id="WP_122952940.1">
    <property type="nucleotide sequence ID" value="NZ_BJOD01000016.1"/>
</dbReference>
<feature type="domain" description="YoaR-like putative peptidoglycan binding" evidence="3">
    <location>
        <begin position="95"/>
        <end position="201"/>
    </location>
</feature>
<dbReference type="Pfam" id="PF04294">
    <property type="entry name" value="VanW"/>
    <property type="match status" value="1"/>
</dbReference>
<evidence type="ECO:0000313" key="4">
    <source>
        <dbReference type="EMBL" id="GED25777.1"/>
    </source>
</evidence>
<dbReference type="Pfam" id="PF12229">
    <property type="entry name" value="PG_binding_4"/>
    <property type="match status" value="1"/>
</dbReference>
<evidence type="ECO:0000313" key="6">
    <source>
        <dbReference type="Proteomes" id="UP000276178"/>
    </source>
</evidence>
<dbReference type="EMBL" id="RHHN01000037">
    <property type="protein sequence ID" value="RNB54914.1"/>
    <property type="molecule type" value="Genomic_DNA"/>
</dbReference>
<dbReference type="PANTHER" id="PTHR35788:SF1">
    <property type="entry name" value="EXPORTED PROTEIN"/>
    <property type="match status" value="1"/>
</dbReference>
<reference evidence="4 7" key="2">
    <citation type="submission" date="2019-06" db="EMBL/GenBank/DDBJ databases">
        <title>Whole genome shotgun sequence of Brevibacillus agri NBRC 15538.</title>
        <authorList>
            <person name="Hosoyama A."/>
            <person name="Uohara A."/>
            <person name="Ohji S."/>
            <person name="Ichikawa N."/>
        </authorList>
    </citation>
    <scope>NUCLEOTIDE SEQUENCE [LARGE SCALE GENOMIC DNA]</scope>
    <source>
        <strain evidence="4 7">NBRC 15538</strain>
    </source>
</reference>
<feature type="compositionally biased region" description="Pro residues" evidence="1">
    <location>
        <begin position="493"/>
        <end position="503"/>
    </location>
</feature>
<keyword evidence="7" id="KW-1185">Reference proteome</keyword>
<dbReference type="GeneID" id="82813499"/>
<dbReference type="Proteomes" id="UP000317180">
    <property type="component" value="Unassembled WGS sequence"/>
</dbReference>
<dbReference type="InterPro" id="IPR007391">
    <property type="entry name" value="Vancomycin_resist_VanW"/>
</dbReference>
<feature type="region of interest" description="Disordered" evidence="1">
    <location>
        <begin position="465"/>
        <end position="527"/>
    </location>
</feature>
<keyword evidence="2" id="KW-0472">Membrane</keyword>
<evidence type="ECO:0000313" key="5">
    <source>
        <dbReference type="EMBL" id="RNB54914.1"/>
    </source>
</evidence>
<evidence type="ECO:0000313" key="7">
    <source>
        <dbReference type="Proteomes" id="UP000317180"/>
    </source>
</evidence>
<evidence type="ECO:0000256" key="2">
    <source>
        <dbReference type="SAM" id="Phobius"/>
    </source>
</evidence>
<dbReference type="InterPro" id="IPR022029">
    <property type="entry name" value="YoaR-like_PG-bd"/>
</dbReference>
<dbReference type="OrthoDB" id="9813301at2"/>